<protein>
    <submittedName>
        <fullName evidence="1">Xanthine dehydrogenase family protein molybdopterin-binding subunit</fullName>
    </submittedName>
</protein>
<name>A0ACD4NIU9_9HYPH</name>
<dbReference type="Proteomes" id="UP001163223">
    <property type="component" value="Chromosome"/>
</dbReference>
<evidence type="ECO:0000313" key="1">
    <source>
        <dbReference type="EMBL" id="WAJ26674.1"/>
    </source>
</evidence>
<proteinExistence type="predicted"/>
<sequence length="767" mass="81503">MTIHTPKFGLGASVLRLEDDRFVRGAGSFTDDEARPGLLHAWVLRSPHAHARFTIGDLEAARGAPGVRLVMTHADVSDYGAVACETLIEQKDGSRVEAHDIPLLCDGVVRHVGDAVAFVVAETASQAIDAAELIAVDYDPLPAVADIAAASAADAALVWDGAPGNLAGHLHLGDEAKTEDAFGRAARTASIEVVQNRLVSNYLEPRSAIGEWSQAEDRFVLTTASQGVHGIRKALAEPVLKIEPAKLRVVTPDVGGGFGTKACAYREQALVLIAAKVLGAPVKWTADRGDHFVSDAQGRDNLAKATMAMDEDGRFLALRIAIDANMGAYLSQGGPIVPWLGMTMAPGLYDIEAISVDCRLVFTNTVPVDAYRGAGRPEAAYLIERLVDACALEMGISPVEIRRRNFIPVDKLPYKTAAGRLYDTGEWNGHLTEALRRADWDGFAARREAARADGRLRGIGLSTYVEACAFPGSEPAHVRLTETGRVEVRIGTQSNGQGHKTAYAQFVAEALKLDYASIDVRQGDTDELDDGGGTGGSRSIPLGAVSVRRGAQALAEKLKRLAADELEASPADIEIADGEARVVGTDRALGFAELAARAKDPEDIRAVGEFRQDECTYPNGTHVCEVEIEEDTGVVSIVRYTIVDDFGVTVNPVLLAGQIHGGVAQGIGQALCEEAVYSPDGQLVTASFMDYAMPRASEFPFFDFKTRNVPSTTNALGIKGAGEAGTIGAAPAVMNAVADALRQVGVSRVDMPASPQRIWNLIQAARA</sequence>
<accession>A0ACD4NIU9</accession>
<reference evidence="1" key="1">
    <citation type="submission" date="2022-11" db="EMBL/GenBank/DDBJ databases">
        <title>beta-Carotene-producing bacterium, Jeongeuplla avenae sp. nov., alleviates the salt stress of Arabidopsis seedlings.</title>
        <authorList>
            <person name="Jiang L."/>
            <person name="Lee J."/>
        </authorList>
    </citation>
    <scope>NUCLEOTIDE SEQUENCE</scope>
    <source>
        <strain evidence="1">DY_R2A_6</strain>
    </source>
</reference>
<dbReference type="EMBL" id="CP113520">
    <property type="protein sequence ID" value="WAJ26674.1"/>
    <property type="molecule type" value="Genomic_DNA"/>
</dbReference>
<organism evidence="1 2">
    <name type="scientific">Antarcticirhabdus aurantiaca</name>
    <dbReference type="NCBI Taxonomy" id="2606717"/>
    <lineage>
        <taxon>Bacteria</taxon>
        <taxon>Pseudomonadati</taxon>
        <taxon>Pseudomonadota</taxon>
        <taxon>Alphaproteobacteria</taxon>
        <taxon>Hyphomicrobiales</taxon>
        <taxon>Aurantimonadaceae</taxon>
        <taxon>Antarcticirhabdus</taxon>
    </lineage>
</organism>
<evidence type="ECO:0000313" key="2">
    <source>
        <dbReference type="Proteomes" id="UP001163223"/>
    </source>
</evidence>
<keyword evidence="2" id="KW-1185">Reference proteome</keyword>
<gene>
    <name evidence="1" type="ORF">OXU80_17605</name>
</gene>